<feature type="non-terminal residue" evidence="1">
    <location>
        <position position="1"/>
    </location>
</feature>
<comment type="caution">
    <text evidence="1">The sequence shown here is derived from an EMBL/GenBank/DDBJ whole genome shotgun (WGS) entry which is preliminary data.</text>
</comment>
<dbReference type="InterPro" id="IPR036397">
    <property type="entry name" value="RNaseH_sf"/>
</dbReference>
<name>A0AAD7E1G6_9AGAR</name>
<dbReference type="AlphaFoldDB" id="A0AAD7E1G6"/>
<feature type="non-terminal residue" evidence="1">
    <location>
        <position position="69"/>
    </location>
</feature>
<accession>A0AAD7E1G6</accession>
<reference evidence="1" key="1">
    <citation type="submission" date="2023-03" db="EMBL/GenBank/DDBJ databases">
        <title>Massive genome expansion in bonnet fungi (Mycena s.s.) driven by repeated elements and novel gene families across ecological guilds.</title>
        <authorList>
            <consortium name="Lawrence Berkeley National Laboratory"/>
            <person name="Harder C.B."/>
            <person name="Miyauchi S."/>
            <person name="Viragh M."/>
            <person name="Kuo A."/>
            <person name="Thoen E."/>
            <person name="Andreopoulos B."/>
            <person name="Lu D."/>
            <person name="Skrede I."/>
            <person name="Drula E."/>
            <person name="Henrissat B."/>
            <person name="Morin E."/>
            <person name="Kohler A."/>
            <person name="Barry K."/>
            <person name="LaButti K."/>
            <person name="Morin E."/>
            <person name="Salamov A."/>
            <person name="Lipzen A."/>
            <person name="Mereny Z."/>
            <person name="Hegedus B."/>
            <person name="Baldrian P."/>
            <person name="Stursova M."/>
            <person name="Weitz H."/>
            <person name="Taylor A."/>
            <person name="Grigoriev I.V."/>
            <person name="Nagy L.G."/>
            <person name="Martin F."/>
            <person name="Kauserud H."/>
        </authorList>
    </citation>
    <scope>NUCLEOTIDE SEQUENCE</scope>
    <source>
        <strain evidence="1">9144</strain>
    </source>
</reference>
<keyword evidence="2" id="KW-1185">Reference proteome</keyword>
<dbReference type="GO" id="GO:0003676">
    <property type="term" value="F:nucleic acid binding"/>
    <property type="evidence" value="ECO:0007669"/>
    <property type="project" value="InterPro"/>
</dbReference>
<organism evidence="1 2">
    <name type="scientific">Mycena pura</name>
    <dbReference type="NCBI Taxonomy" id="153505"/>
    <lineage>
        <taxon>Eukaryota</taxon>
        <taxon>Fungi</taxon>
        <taxon>Dikarya</taxon>
        <taxon>Basidiomycota</taxon>
        <taxon>Agaricomycotina</taxon>
        <taxon>Agaricomycetes</taxon>
        <taxon>Agaricomycetidae</taxon>
        <taxon>Agaricales</taxon>
        <taxon>Marasmiineae</taxon>
        <taxon>Mycenaceae</taxon>
        <taxon>Mycena</taxon>
    </lineage>
</organism>
<proteinExistence type="predicted"/>
<evidence type="ECO:0000313" key="2">
    <source>
        <dbReference type="Proteomes" id="UP001219525"/>
    </source>
</evidence>
<dbReference type="Gene3D" id="3.30.420.10">
    <property type="entry name" value="Ribonuclease H-like superfamily/Ribonuclease H"/>
    <property type="match status" value="1"/>
</dbReference>
<dbReference type="EMBL" id="JARJCW010000006">
    <property type="protein sequence ID" value="KAJ7223551.1"/>
    <property type="molecule type" value="Genomic_DNA"/>
</dbReference>
<dbReference type="Proteomes" id="UP001219525">
    <property type="component" value="Unassembled WGS sequence"/>
</dbReference>
<evidence type="ECO:0008006" key="3">
    <source>
        <dbReference type="Google" id="ProtNLM"/>
    </source>
</evidence>
<sequence length="69" mass="7840">PPTSPDVSAIEPVWHILKTRLRNYQPRPSTEAQLREAILDIWGKITCEETDPFIERMPTIVNAVIEAKG</sequence>
<evidence type="ECO:0000313" key="1">
    <source>
        <dbReference type="EMBL" id="KAJ7223551.1"/>
    </source>
</evidence>
<gene>
    <name evidence="1" type="ORF">GGX14DRAFT_331121</name>
</gene>
<protein>
    <recommendedName>
        <fullName evidence="3">Tc1-like transposase DDE domain-containing protein</fullName>
    </recommendedName>
</protein>